<dbReference type="AlphaFoldDB" id="A0A5B7IK89"/>
<accession>A0A5B7IK89</accession>
<name>A0A5B7IK89_PORTR</name>
<keyword evidence="2" id="KW-1185">Reference proteome</keyword>
<reference evidence="1 2" key="1">
    <citation type="submission" date="2019-05" db="EMBL/GenBank/DDBJ databases">
        <title>Another draft genome of Portunus trituberculatus and its Hox gene families provides insights of decapod evolution.</title>
        <authorList>
            <person name="Jeong J.-H."/>
            <person name="Song I."/>
            <person name="Kim S."/>
            <person name="Choi T."/>
            <person name="Kim D."/>
            <person name="Ryu S."/>
            <person name="Kim W."/>
        </authorList>
    </citation>
    <scope>NUCLEOTIDE SEQUENCE [LARGE SCALE GENOMIC DNA]</scope>
    <source>
        <tissue evidence="1">Muscle</tissue>
    </source>
</reference>
<gene>
    <name evidence="1" type="ORF">E2C01_079704</name>
</gene>
<organism evidence="1 2">
    <name type="scientific">Portunus trituberculatus</name>
    <name type="common">Swimming crab</name>
    <name type="synonym">Neptunus trituberculatus</name>
    <dbReference type="NCBI Taxonomy" id="210409"/>
    <lineage>
        <taxon>Eukaryota</taxon>
        <taxon>Metazoa</taxon>
        <taxon>Ecdysozoa</taxon>
        <taxon>Arthropoda</taxon>
        <taxon>Crustacea</taxon>
        <taxon>Multicrustacea</taxon>
        <taxon>Malacostraca</taxon>
        <taxon>Eumalacostraca</taxon>
        <taxon>Eucarida</taxon>
        <taxon>Decapoda</taxon>
        <taxon>Pleocyemata</taxon>
        <taxon>Brachyura</taxon>
        <taxon>Eubrachyura</taxon>
        <taxon>Portunoidea</taxon>
        <taxon>Portunidae</taxon>
        <taxon>Portuninae</taxon>
        <taxon>Portunus</taxon>
    </lineage>
</organism>
<dbReference type="EMBL" id="VSRR010066903">
    <property type="protein sequence ID" value="MPC84950.1"/>
    <property type="molecule type" value="Genomic_DNA"/>
</dbReference>
<evidence type="ECO:0000313" key="2">
    <source>
        <dbReference type="Proteomes" id="UP000324222"/>
    </source>
</evidence>
<proteinExistence type="predicted"/>
<comment type="caution">
    <text evidence="1">The sequence shown here is derived from an EMBL/GenBank/DDBJ whole genome shotgun (WGS) entry which is preliminary data.</text>
</comment>
<dbReference type="Proteomes" id="UP000324222">
    <property type="component" value="Unassembled WGS sequence"/>
</dbReference>
<protein>
    <submittedName>
        <fullName evidence="1">Uncharacterized protein</fullName>
    </submittedName>
</protein>
<sequence length="90" mass="10273">MFPTCPRVINPRGQRDAWPRCELPRLREYLAEYVHKLRDRLFLMNSIVKIQQFASSTSNIAVTARVTTPPCCGGRPKSLVWFVALVLGEV</sequence>
<evidence type="ECO:0000313" key="1">
    <source>
        <dbReference type="EMBL" id="MPC84950.1"/>
    </source>
</evidence>